<dbReference type="Proteomes" id="UP000472372">
    <property type="component" value="Chromosome 7"/>
</dbReference>
<dbReference type="AlphaFoldDB" id="A0A6S6W7C5"/>
<reference evidence="1" key="1">
    <citation type="submission" date="2021-02" db="EMBL/GenBank/DDBJ databases">
        <authorList>
            <person name="Syme A R."/>
            <person name="Syme A R."/>
            <person name="Moolhuijzen P."/>
        </authorList>
    </citation>
    <scope>NUCLEOTIDE SEQUENCE</scope>
    <source>
        <strain evidence="1">W1-1</strain>
    </source>
</reference>
<organism evidence="1 2">
    <name type="scientific">Pyrenophora teres f. teres</name>
    <dbReference type="NCBI Taxonomy" id="97479"/>
    <lineage>
        <taxon>Eukaryota</taxon>
        <taxon>Fungi</taxon>
        <taxon>Dikarya</taxon>
        <taxon>Ascomycota</taxon>
        <taxon>Pezizomycotina</taxon>
        <taxon>Dothideomycetes</taxon>
        <taxon>Pleosporomycetidae</taxon>
        <taxon>Pleosporales</taxon>
        <taxon>Pleosporineae</taxon>
        <taxon>Pleosporaceae</taxon>
        <taxon>Pyrenophora</taxon>
    </lineage>
</organism>
<name>A0A6S6W7C5_9PLEO</name>
<accession>A0A6S6W7C5</accession>
<evidence type="ECO:0000313" key="2">
    <source>
        <dbReference type="Proteomes" id="UP000472372"/>
    </source>
</evidence>
<proteinExistence type="predicted"/>
<gene>
    <name evidence="1" type="ORF">PTTW11_07664</name>
</gene>
<protein>
    <submittedName>
        <fullName evidence="1">Uncharacterized protein</fullName>
    </submittedName>
</protein>
<sequence>MDNYRHISAGSQYDFDTSMGSDYEAQEIIYPEWQYPQNQLHQSMDFGRIPTDNYEQYPHQWPANKLEHQSFSHPRHLSGSSFASTVSSQRSSNYSTFSTPPRNSISSSISTWSNTSNIPHDLQQIYTNHLLDNAPSTRTSCNRMDSRVILSLLHRPDVYYEWMSLLRSSQPRITNCSWNQHSTGRVEGYPESNPKPQLQDYLEYFSPDQDAAALAQMAFDKMVKTTAPPPVPPKDYRNTSLQNLTRQTESWTQFINSVVEDDISPTGVCHIDSW</sequence>
<dbReference type="EMBL" id="HG992983">
    <property type="protein sequence ID" value="CAE7192997.1"/>
    <property type="molecule type" value="Genomic_DNA"/>
</dbReference>
<evidence type="ECO:0000313" key="1">
    <source>
        <dbReference type="EMBL" id="CAE7192997.1"/>
    </source>
</evidence>